<dbReference type="PANTHER" id="PTHR30582:SF24">
    <property type="entry name" value="L,D-TRANSPEPTIDASE ERFK_SRFK-RELATED"/>
    <property type="match status" value="1"/>
</dbReference>
<dbReference type="InterPro" id="IPR038063">
    <property type="entry name" value="Transpep_catalytic_dom"/>
</dbReference>
<name>A0A6A7Y284_9HYPH</name>
<evidence type="ECO:0000259" key="10">
    <source>
        <dbReference type="PROSITE" id="PS52029"/>
    </source>
</evidence>
<dbReference type="Pfam" id="PF03734">
    <property type="entry name" value="YkuD"/>
    <property type="match status" value="1"/>
</dbReference>
<keyword evidence="6 9" id="KW-0133">Cell shape</keyword>
<dbReference type="UniPathway" id="UPA00219"/>
<evidence type="ECO:0000256" key="9">
    <source>
        <dbReference type="PROSITE-ProRule" id="PRU01373"/>
    </source>
</evidence>
<dbReference type="SUPFAM" id="SSF141523">
    <property type="entry name" value="L,D-transpeptidase catalytic domain-like"/>
    <property type="match status" value="1"/>
</dbReference>
<dbReference type="Proteomes" id="UP000332515">
    <property type="component" value="Unassembled WGS sequence"/>
</dbReference>
<keyword evidence="7 9" id="KW-0573">Peptidoglycan synthesis</keyword>
<evidence type="ECO:0000313" key="12">
    <source>
        <dbReference type="Proteomes" id="UP000332515"/>
    </source>
</evidence>
<dbReference type="CDD" id="cd16913">
    <property type="entry name" value="YkuD_like"/>
    <property type="match status" value="1"/>
</dbReference>
<comment type="caution">
    <text evidence="11">The sequence shown here is derived from an EMBL/GenBank/DDBJ whole genome shotgun (WGS) entry which is preliminary data.</text>
</comment>
<dbReference type="GO" id="GO:0008360">
    <property type="term" value="P:regulation of cell shape"/>
    <property type="evidence" value="ECO:0007669"/>
    <property type="project" value="UniProtKB-UniRule"/>
</dbReference>
<dbReference type="InterPro" id="IPR005490">
    <property type="entry name" value="LD_TPept_cat_dom"/>
</dbReference>
<feature type="active site" description="Nucleophile" evidence="9">
    <location>
        <position position="197"/>
    </location>
</feature>
<reference evidence="11 12" key="1">
    <citation type="submission" date="2019-09" db="EMBL/GenBank/DDBJ databases">
        <title>Segnochrobactrum spirostomi gen. nov., sp. nov., isolated from the ciliate Spirostomum cf. yagiui and description of a novel family, Segnochrobactraceae fam. nov. within the order Rhizobiales of the class Alphaproteobacteria.</title>
        <authorList>
            <person name="Akter S."/>
            <person name="Shazib S.U.A."/>
            <person name="Shin M.K."/>
        </authorList>
    </citation>
    <scope>NUCLEOTIDE SEQUENCE [LARGE SCALE GENOMIC DNA]</scope>
    <source>
        <strain evidence="11 12">Sp-1</strain>
    </source>
</reference>
<dbReference type="AlphaFoldDB" id="A0A6A7Y284"/>
<evidence type="ECO:0000313" key="11">
    <source>
        <dbReference type="EMBL" id="MQT12836.1"/>
    </source>
</evidence>
<keyword evidence="8 9" id="KW-0961">Cell wall biogenesis/degradation</keyword>
<evidence type="ECO:0000256" key="8">
    <source>
        <dbReference type="ARBA" id="ARBA00023316"/>
    </source>
</evidence>
<sequence>MTRKTSDETAVRLTRRAVVGGLPLFLAACATARVQPGLAPIDPIYVAMYGPITTEPYPVPAIDLHKVDRKFWRQQVTYIGDEPPGTIVVYPDEKLLYFVLEGGQAIRYGVGVSKEGYRNPGNAIVGRKAEWPHWTPTANMIAVKPELRKFAAGMDGGIGNPLGARALYLYRGGRDTRYRIHGTNEPWTIGHRVSSGCVRMMNQDIIDLYNRAPVGTRVVVVEDKSDGGRDAT</sequence>
<dbReference type="Gene3D" id="2.40.440.10">
    <property type="entry name" value="L,D-transpeptidase catalytic domain-like"/>
    <property type="match status" value="1"/>
</dbReference>
<keyword evidence="12" id="KW-1185">Reference proteome</keyword>
<dbReference type="PANTHER" id="PTHR30582">
    <property type="entry name" value="L,D-TRANSPEPTIDASE"/>
    <property type="match status" value="1"/>
</dbReference>
<organism evidence="11 12">
    <name type="scientific">Segnochrobactrum spirostomi</name>
    <dbReference type="NCBI Taxonomy" id="2608987"/>
    <lineage>
        <taxon>Bacteria</taxon>
        <taxon>Pseudomonadati</taxon>
        <taxon>Pseudomonadota</taxon>
        <taxon>Alphaproteobacteria</taxon>
        <taxon>Hyphomicrobiales</taxon>
        <taxon>Segnochrobactraceae</taxon>
        <taxon>Segnochrobactrum</taxon>
    </lineage>
</organism>
<feature type="domain" description="L,D-TPase catalytic" evidence="10">
    <location>
        <begin position="85"/>
        <end position="221"/>
    </location>
</feature>
<evidence type="ECO:0000256" key="5">
    <source>
        <dbReference type="ARBA" id="ARBA00022801"/>
    </source>
</evidence>
<evidence type="ECO:0000256" key="6">
    <source>
        <dbReference type="ARBA" id="ARBA00022960"/>
    </source>
</evidence>
<comment type="pathway">
    <text evidence="1 9">Cell wall biogenesis; peptidoglycan biosynthesis.</text>
</comment>
<dbReference type="EMBL" id="VWNA01000001">
    <property type="protein sequence ID" value="MQT12836.1"/>
    <property type="molecule type" value="Genomic_DNA"/>
</dbReference>
<feature type="active site" description="Proton donor/acceptor" evidence="9">
    <location>
        <position position="181"/>
    </location>
</feature>
<dbReference type="FunFam" id="2.40.440.10:FF:000002">
    <property type="entry name" value="L,D-transpeptidase ErfK/SrfK"/>
    <property type="match status" value="1"/>
</dbReference>
<accession>A0A6A7Y284</accession>
<proteinExistence type="inferred from homology"/>
<dbReference type="GO" id="GO:0005576">
    <property type="term" value="C:extracellular region"/>
    <property type="evidence" value="ECO:0007669"/>
    <property type="project" value="TreeGrafter"/>
</dbReference>
<dbReference type="PROSITE" id="PS52029">
    <property type="entry name" value="LD_TPASE"/>
    <property type="match status" value="1"/>
</dbReference>
<protein>
    <submittedName>
        <fullName evidence="11">L,D-transpeptidase</fullName>
    </submittedName>
</protein>
<comment type="similarity">
    <text evidence="2">Belongs to the YkuD family.</text>
</comment>
<gene>
    <name evidence="11" type="ORF">F0357_09290</name>
</gene>
<dbReference type="GO" id="GO:0018104">
    <property type="term" value="P:peptidoglycan-protein cross-linking"/>
    <property type="evidence" value="ECO:0007669"/>
    <property type="project" value="TreeGrafter"/>
</dbReference>
<evidence type="ECO:0000256" key="4">
    <source>
        <dbReference type="ARBA" id="ARBA00022679"/>
    </source>
</evidence>
<keyword evidence="4" id="KW-0808">Transferase</keyword>
<dbReference type="RefSeq" id="WP_153480114.1">
    <property type="nucleotide sequence ID" value="NZ_VWNA01000001.1"/>
</dbReference>
<evidence type="ECO:0000256" key="1">
    <source>
        <dbReference type="ARBA" id="ARBA00004752"/>
    </source>
</evidence>
<dbReference type="GO" id="GO:0016757">
    <property type="term" value="F:glycosyltransferase activity"/>
    <property type="evidence" value="ECO:0007669"/>
    <property type="project" value="UniProtKB-KW"/>
</dbReference>
<dbReference type="GO" id="GO:0071972">
    <property type="term" value="F:peptidoglycan L,D-transpeptidase activity"/>
    <property type="evidence" value="ECO:0007669"/>
    <property type="project" value="TreeGrafter"/>
</dbReference>
<keyword evidence="5" id="KW-0378">Hydrolase</keyword>
<dbReference type="GO" id="GO:0071555">
    <property type="term" value="P:cell wall organization"/>
    <property type="evidence" value="ECO:0007669"/>
    <property type="project" value="UniProtKB-UniRule"/>
</dbReference>
<evidence type="ECO:0000256" key="2">
    <source>
        <dbReference type="ARBA" id="ARBA00005992"/>
    </source>
</evidence>
<dbReference type="PROSITE" id="PS51257">
    <property type="entry name" value="PROKAR_LIPOPROTEIN"/>
    <property type="match status" value="1"/>
</dbReference>
<keyword evidence="3" id="KW-0328">Glycosyltransferase</keyword>
<evidence type="ECO:0000256" key="3">
    <source>
        <dbReference type="ARBA" id="ARBA00022676"/>
    </source>
</evidence>
<dbReference type="InterPro" id="IPR050979">
    <property type="entry name" value="LD-transpeptidase"/>
</dbReference>
<evidence type="ECO:0000256" key="7">
    <source>
        <dbReference type="ARBA" id="ARBA00022984"/>
    </source>
</evidence>